<feature type="domain" description="RRXRR" evidence="1">
    <location>
        <begin position="3"/>
        <end position="157"/>
    </location>
</feature>
<evidence type="ECO:0000259" key="1">
    <source>
        <dbReference type="Pfam" id="PF14239"/>
    </source>
</evidence>
<dbReference type="RefSeq" id="WP_338247784.1">
    <property type="nucleotide sequence ID" value="NZ_BSRI01000001.1"/>
</dbReference>
<organism evidence="2 3">
    <name type="scientific">Dictyobacter halimunensis</name>
    <dbReference type="NCBI Taxonomy" id="3026934"/>
    <lineage>
        <taxon>Bacteria</taxon>
        <taxon>Bacillati</taxon>
        <taxon>Chloroflexota</taxon>
        <taxon>Ktedonobacteria</taxon>
        <taxon>Ktedonobacterales</taxon>
        <taxon>Dictyobacteraceae</taxon>
        <taxon>Dictyobacter</taxon>
    </lineage>
</organism>
<accession>A0ABQ6FK95</accession>
<keyword evidence="3" id="KW-1185">Reference proteome</keyword>
<dbReference type="Proteomes" id="UP001344906">
    <property type="component" value="Unassembled WGS sequence"/>
</dbReference>
<sequence length="364" mass="41792">MRIPVVDCRGVALMPCTSAKARQLFKSGHARPKRNRLGMFFVQLRYEQEPKNQPLVVGVDPGSTFEGLSVVGTHDTVLHLMVEAPTHVKDAMETRRTMRRARRHRKWRRPMRSHNRLNRRKHIPPSTRSRWEAKARIVAHLTHILPLTDAVVEDVQAVTRNGKGGTWNRSFSPVQVGKDHLYRLLADMGLQVHLKQGWETKQLREKYGLKKTKQKAKRSFESHCVDSWVLAASESGAEKPTCQRLWYVIGAVLHRRQLHRLQASKGGVRKPYGGTRSLGLKRGTLVYHATYGLCTVGGFDRKKQTVSLHAYRTNTRLTQGAKPATCHVKTWVAWRSWLVPQNQRNERLCFLSMTEIRGLHKTEF</sequence>
<reference evidence="2 3" key="1">
    <citation type="submission" date="2023-02" db="EMBL/GenBank/DDBJ databases">
        <title>Dictyobacter halimunensis sp. nov., a new member of the class Ktedonobacteria from forest soil in a geothermal area.</title>
        <authorList>
            <person name="Rachmania M.K."/>
            <person name="Ningsih F."/>
            <person name="Sakai Y."/>
            <person name="Yabe S."/>
            <person name="Yokota A."/>
            <person name="Sjamsuridzal W."/>
        </authorList>
    </citation>
    <scope>NUCLEOTIDE SEQUENCE [LARGE SCALE GENOMIC DNA]</scope>
    <source>
        <strain evidence="2 3">S3.2.2.5</strain>
    </source>
</reference>
<dbReference type="Pfam" id="PF14239">
    <property type="entry name" value="RRXRR"/>
    <property type="match status" value="1"/>
</dbReference>
<comment type="caution">
    <text evidence="2">The sequence shown here is derived from an EMBL/GenBank/DDBJ whole genome shotgun (WGS) entry which is preliminary data.</text>
</comment>
<evidence type="ECO:0000313" key="3">
    <source>
        <dbReference type="Proteomes" id="UP001344906"/>
    </source>
</evidence>
<proteinExistence type="predicted"/>
<evidence type="ECO:0000313" key="2">
    <source>
        <dbReference type="EMBL" id="GLV54070.1"/>
    </source>
</evidence>
<dbReference type="EMBL" id="BSRI01000001">
    <property type="protein sequence ID" value="GLV54070.1"/>
    <property type="molecule type" value="Genomic_DNA"/>
</dbReference>
<protein>
    <recommendedName>
        <fullName evidence="1">RRXRR domain-containing protein</fullName>
    </recommendedName>
</protein>
<dbReference type="InterPro" id="IPR025938">
    <property type="entry name" value="RRXRR_dom"/>
</dbReference>
<gene>
    <name evidence="2" type="ORF">KDH_09190</name>
</gene>
<name>A0ABQ6FK95_9CHLR</name>